<dbReference type="Proteomes" id="UP001163324">
    <property type="component" value="Chromosome 9"/>
</dbReference>
<keyword evidence="2" id="KW-1185">Reference proteome</keyword>
<proteinExistence type="predicted"/>
<dbReference type="EMBL" id="CM047948">
    <property type="protein sequence ID" value="KAI9896197.1"/>
    <property type="molecule type" value="Genomic_DNA"/>
</dbReference>
<evidence type="ECO:0000313" key="2">
    <source>
        <dbReference type="Proteomes" id="UP001163324"/>
    </source>
</evidence>
<evidence type="ECO:0000313" key="1">
    <source>
        <dbReference type="EMBL" id="KAI9896197.1"/>
    </source>
</evidence>
<reference evidence="1" key="1">
    <citation type="submission" date="2022-10" db="EMBL/GenBank/DDBJ databases">
        <title>Complete Genome of Trichothecium roseum strain YXFP-22015, a Plant Pathogen Isolated from Citrus.</title>
        <authorList>
            <person name="Wang Y."/>
            <person name="Zhu L."/>
        </authorList>
    </citation>
    <scope>NUCLEOTIDE SEQUENCE</scope>
    <source>
        <strain evidence="1">YXFP-22015</strain>
    </source>
</reference>
<sequence length="87" mass="9100">MKSVLAMIVLASLAMAAPANQDVNAVDQSDTSPFQNEITLFSAPGEVSAQAYCGGYSAAGCSNACYWLGYRCYACRSDSCFCTNSGC</sequence>
<protein>
    <submittedName>
        <fullName evidence="1">Uncharacterized protein</fullName>
    </submittedName>
</protein>
<accession>A0ACC0UQH7</accession>
<organism evidence="1 2">
    <name type="scientific">Trichothecium roseum</name>
    <dbReference type="NCBI Taxonomy" id="47278"/>
    <lineage>
        <taxon>Eukaryota</taxon>
        <taxon>Fungi</taxon>
        <taxon>Dikarya</taxon>
        <taxon>Ascomycota</taxon>
        <taxon>Pezizomycotina</taxon>
        <taxon>Sordariomycetes</taxon>
        <taxon>Hypocreomycetidae</taxon>
        <taxon>Hypocreales</taxon>
        <taxon>Hypocreales incertae sedis</taxon>
        <taxon>Trichothecium</taxon>
    </lineage>
</organism>
<comment type="caution">
    <text evidence="1">The sequence shown here is derived from an EMBL/GenBank/DDBJ whole genome shotgun (WGS) entry which is preliminary data.</text>
</comment>
<gene>
    <name evidence="1" type="ORF">N3K66_008369</name>
</gene>
<name>A0ACC0UQH7_9HYPO</name>